<evidence type="ECO:0000313" key="1">
    <source>
        <dbReference type="EMBL" id="MCW1914971.1"/>
    </source>
</evidence>
<dbReference type="NCBIfam" id="NF008912">
    <property type="entry name" value="PRK12275.1-6"/>
    <property type="match status" value="1"/>
</dbReference>
<dbReference type="CDD" id="cd16377">
    <property type="entry name" value="23S_rRNA_IVP_like"/>
    <property type="match status" value="1"/>
</dbReference>
<proteinExistence type="predicted"/>
<accession>A0ABT3G632</accession>
<dbReference type="Pfam" id="PF05635">
    <property type="entry name" value="23S_rRNA_IVP"/>
    <property type="match status" value="1"/>
</dbReference>
<dbReference type="EMBL" id="JAPDDR010000007">
    <property type="protein sequence ID" value="MCW1914971.1"/>
    <property type="molecule type" value="Genomic_DNA"/>
</dbReference>
<dbReference type="NCBIfam" id="TIGR02436">
    <property type="entry name" value="four helix bundle protein"/>
    <property type="match status" value="1"/>
</dbReference>
<dbReference type="Gene3D" id="1.20.1440.60">
    <property type="entry name" value="23S rRNA-intervening sequence"/>
    <property type="match status" value="1"/>
</dbReference>
<name>A0ABT3G632_9BACT</name>
<dbReference type="Proteomes" id="UP001165653">
    <property type="component" value="Unassembled WGS sequence"/>
</dbReference>
<protein>
    <submittedName>
        <fullName evidence="1">Four helix bundle protein</fullName>
    </submittedName>
</protein>
<dbReference type="PANTHER" id="PTHR38471:SF2">
    <property type="entry name" value="FOUR HELIX BUNDLE PROTEIN"/>
    <property type="match status" value="1"/>
</dbReference>
<gene>
    <name evidence="1" type="ORF">OJ996_15385</name>
</gene>
<dbReference type="InterPro" id="IPR012657">
    <property type="entry name" value="23S_rRNA-intervening_sequence"/>
</dbReference>
<organism evidence="1 2">
    <name type="scientific">Luteolibacter rhizosphaerae</name>
    <dbReference type="NCBI Taxonomy" id="2989719"/>
    <lineage>
        <taxon>Bacteria</taxon>
        <taxon>Pseudomonadati</taxon>
        <taxon>Verrucomicrobiota</taxon>
        <taxon>Verrucomicrobiia</taxon>
        <taxon>Verrucomicrobiales</taxon>
        <taxon>Verrucomicrobiaceae</taxon>
        <taxon>Luteolibacter</taxon>
    </lineage>
</organism>
<keyword evidence="2" id="KW-1185">Reference proteome</keyword>
<comment type="caution">
    <text evidence="1">The sequence shown here is derived from an EMBL/GenBank/DDBJ whole genome shotgun (WGS) entry which is preliminary data.</text>
</comment>
<reference evidence="1" key="1">
    <citation type="submission" date="2022-10" db="EMBL/GenBank/DDBJ databases">
        <title>Luteolibacter sp. GHJ8, whole genome shotgun sequencing project.</title>
        <authorList>
            <person name="Zhao G."/>
            <person name="Shen L."/>
        </authorList>
    </citation>
    <scope>NUCLEOTIDE SEQUENCE</scope>
    <source>
        <strain evidence="1">GHJ8</strain>
    </source>
</reference>
<evidence type="ECO:0000313" key="2">
    <source>
        <dbReference type="Proteomes" id="UP001165653"/>
    </source>
</evidence>
<sequence length="137" mass="15431">MFSFQERQKAEGIMAVTTFEDLEVWKRSCQLAVDVCVALHDSRDYALKDQMQRSAISVPSNIAEGAERDSDGDFIRFLRISKGSCGELRTQLYISERVRQKVGQAPLAGSRPMIQETKEISAMLQGLIRSIDSRRSS</sequence>
<dbReference type="PANTHER" id="PTHR38471">
    <property type="entry name" value="FOUR HELIX BUNDLE PROTEIN"/>
    <property type="match status" value="1"/>
</dbReference>
<dbReference type="SUPFAM" id="SSF158446">
    <property type="entry name" value="IVS-encoded protein-like"/>
    <property type="match status" value="1"/>
</dbReference>
<dbReference type="InterPro" id="IPR036583">
    <property type="entry name" value="23S_rRNA_IVS_sf"/>
</dbReference>